<dbReference type="InterPro" id="IPR035093">
    <property type="entry name" value="RelE/ParE_toxin_dom_sf"/>
</dbReference>
<comment type="caution">
    <text evidence="3">The sequence shown here is derived from an EMBL/GenBank/DDBJ whole genome shotgun (WGS) entry which is preliminary data.</text>
</comment>
<reference evidence="3 4" key="1">
    <citation type="submission" date="2016-10" db="EMBL/GenBank/DDBJ databases">
        <title>Comparative genome analysis of multiple Pseudomonas spp. focuses on biocontrol and plant growth promoting traits.</title>
        <authorList>
            <person name="Tao X.-Y."/>
            <person name="Taylor C.G."/>
        </authorList>
    </citation>
    <scope>NUCLEOTIDE SEQUENCE [LARGE SCALE GENOMIC DNA]</scope>
    <source>
        <strain evidence="3 4">36B3</strain>
    </source>
</reference>
<dbReference type="AlphaFoldDB" id="A0A423NQN9"/>
<sequence length="93" mass="10807">MTYELEFSDKAWREWGKLGSELREQFKNKLLERLANPHVPAARLKGLSNAYEIKLRSAGYRLVYRVRDEVLVVTVIAVGKRQGGDVYRQALKR</sequence>
<dbReference type="InterPro" id="IPR007712">
    <property type="entry name" value="RelE/ParE_toxin"/>
</dbReference>
<dbReference type="NCBIfam" id="TIGR02385">
    <property type="entry name" value="RelE_StbE"/>
    <property type="match status" value="1"/>
</dbReference>
<name>A0A423NQN9_9PSED</name>
<organism evidence="3 4">
    <name type="scientific">Pseudomonas moraviensis</name>
    <dbReference type="NCBI Taxonomy" id="321662"/>
    <lineage>
        <taxon>Bacteria</taxon>
        <taxon>Pseudomonadati</taxon>
        <taxon>Pseudomonadota</taxon>
        <taxon>Gammaproteobacteria</taxon>
        <taxon>Pseudomonadales</taxon>
        <taxon>Pseudomonadaceae</taxon>
        <taxon>Pseudomonas</taxon>
    </lineage>
</organism>
<evidence type="ECO:0000313" key="3">
    <source>
        <dbReference type="EMBL" id="ROO00568.1"/>
    </source>
</evidence>
<comment type="similarity">
    <text evidence="1">Belongs to the RelE toxin family.</text>
</comment>
<dbReference type="Proteomes" id="UP000284207">
    <property type="component" value="Unassembled WGS sequence"/>
</dbReference>
<dbReference type="RefSeq" id="WP_123418361.1">
    <property type="nucleotide sequence ID" value="NZ_MOCA01000004.1"/>
</dbReference>
<dbReference type="EMBL" id="MOCA01000004">
    <property type="protein sequence ID" value="ROO00568.1"/>
    <property type="molecule type" value="Genomic_DNA"/>
</dbReference>
<dbReference type="Pfam" id="PF05016">
    <property type="entry name" value="ParE_toxin"/>
    <property type="match status" value="1"/>
</dbReference>
<protein>
    <submittedName>
        <fullName evidence="3">Addiction module toxin RelE</fullName>
    </submittedName>
</protein>
<dbReference type="SUPFAM" id="SSF143011">
    <property type="entry name" value="RelE-like"/>
    <property type="match status" value="1"/>
</dbReference>
<evidence type="ECO:0000256" key="2">
    <source>
        <dbReference type="ARBA" id="ARBA00022649"/>
    </source>
</evidence>
<evidence type="ECO:0000256" key="1">
    <source>
        <dbReference type="ARBA" id="ARBA00006226"/>
    </source>
</evidence>
<keyword evidence="2" id="KW-1277">Toxin-antitoxin system</keyword>
<dbReference type="PANTHER" id="PTHR35601">
    <property type="entry name" value="TOXIN RELE"/>
    <property type="match status" value="1"/>
</dbReference>
<dbReference type="PANTHER" id="PTHR35601:SF1">
    <property type="entry name" value="TOXIN RELE"/>
    <property type="match status" value="1"/>
</dbReference>
<evidence type="ECO:0000313" key="4">
    <source>
        <dbReference type="Proteomes" id="UP000284207"/>
    </source>
</evidence>
<proteinExistence type="inferred from homology"/>
<accession>A0A423NQN9</accession>
<gene>
    <name evidence="3" type="ORF">BK674_08300</name>
</gene>
<dbReference type="Gene3D" id="3.30.2310.20">
    <property type="entry name" value="RelE-like"/>
    <property type="match status" value="1"/>
</dbReference>